<evidence type="ECO:0000256" key="5">
    <source>
        <dbReference type="SAM" id="Phobius"/>
    </source>
</evidence>
<dbReference type="Proteomes" id="UP001265700">
    <property type="component" value="Unassembled WGS sequence"/>
</dbReference>
<organism evidence="6 7">
    <name type="scientific">Hydrogenophaga palleronii</name>
    <dbReference type="NCBI Taxonomy" id="65655"/>
    <lineage>
        <taxon>Bacteria</taxon>
        <taxon>Pseudomonadati</taxon>
        <taxon>Pseudomonadota</taxon>
        <taxon>Betaproteobacteria</taxon>
        <taxon>Burkholderiales</taxon>
        <taxon>Comamonadaceae</taxon>
        <taxon>Hydrogenophaga</taxon>
    </lineage>
</organism>
<feature type="transmembrane region" description="Helical" evidence="5">
    <location>
        <begin position="20"/>
        <end position="39"/>
    </location>
</feature>
<feature type="transmembrane region" description="Helical" evidence="5">
    <location>
        <begin position="234"/>
        <end position="256"/>
    </location>
</feature>
<dbReference type="EMBL" id="JAVDWU010000001">
    <property type="protein sequence ID" value="MDR7148199.1"/>
    <property type="molecule type" value="Genomic_DNA"/>
</dbReference>
<keyword evidence="4 5" id="KW-0472">Membrane</keyword>
<dbReference type="InterPro" id="IPR001898">
    <property type="entry name" value="SLC13A/DASS"/>
</dbReference>
<evidence type="ECO:0000256" key="1">
    <source>
        <dbReference type="ARBA" id="ARBA00004141"/>
    </source>
</evidence>
<dbReference type="CDD" id="cd01115">
    <property type="entry name" value="SLC13_permease"/>
    <property type="match status" value="1"/>
</dbReference>
<gene>
    <name evidence="6" type="ORF">J2W49_000127</name>
</gene>
<feature type="transmembrane region" description="Helical" evidence="5">
    <location>
        <begin position="96"/>
        <end position="114"/>
    </location>
</feature>
<comment type="subcellular location">
    <subcellularLocation>
        <location evidence="1">Membrane</location>
        <topology evidence="1">Multi-pass membrane protein</topology>
    </subcellularLocation>
</comment>
<keyword evidence="3 5" id="KW-1133">Transmembrane helix</keyword>
<feature type="transmembrane region" description="Helical" evidence="5">
    <location>
        <begin position="475"/>
        <end position="495"/>
    </location>
</feature>
<sequence>MSESGSCAPGPAEERWQVRLRWAGLMAGPALFLLCLWVLPHGDALSPAGRLTTALGVWMAVWWMTEAIPLPATALLPVVAFPLTGVQSTAQTLQPYASDIIFLFMGGFIIGLGLQRWGLHTRLGLSIVRMVGTSPARLVAGFMAATAFMSMWISNTAAAMMMLPVGLSVIQLLQDRTALSDGTAQPGLRHFGTCLLLGIAYGSSIGGLGTLIGSPPNLILASFARERLGLEITMLGWMALGLPLVAVLLPLTWLWLIKVAFPIRLKVDASTRESLLNDLSSRAPMSRGEAIVLGVFGLTAMGWMLRLPLSQWLDLPQLTDAAIAMTGALLLFVLPVDIRRRTFAMNWETAVKLPWGILLLFGGGLSLASAISTHGVDAWLASGFSALAGMPMFWVLLAVTTLVIFLTELTSNTAVANTLMPVMAAAAVGMGVEPLPLLMAVALAASCAFMLPVATPPNAIIYGSGQVAMSDMMKAGFALNLLSLLVIAALVHWLGALHSS</sequence>
<feature type="transmembrane region" description="Helical" evidence="5">
    <location>
        <begin position="383"/>
        <end position="407"/>
    </location>
</feature>
<feature type="transmembrane region" description="Helical" evidence="5">
    <location>
        <begin position="194"/>
        <end position="214"/>
    </location>
</feature>
<evidence type="ECO:0000256" key="4">
    <source>
        <dbReference type="ARBA" id="ARBA00023136"/>
    </source>
</evidence>
<feature type="transmembrane region" description="Helical" evidence="5">
    <location>
        <begin position="151"/>
        <end position="173"/>
    </location>
</feature>
<dbReference type="NCBIfam" id="TIGR00785">
    <property type="entry name" value="dass"/>
    <property type="match status" value="1"/>
</dbReference>
<keyword evidence="7" id="KW-1185">Reference proteome</keyword>
<dbReference type="RefSeq" id="WP_310310470.1">
    <property type="nucleotide sequence ID" value="NZ_JAVDWU010000001.1"/>
</dbReference>
<feature type="transmembrane region" description="Helical" evidence="5">
    <location>
        <begin position="290"/>
        <end position="309"/>
    </location>
</feature>
<proteinExistence type="predicted"/>
<protein>
    <submittedName>
        <fullName evidence="6">Sodium-dependent dicarboxylate transporter 2/3/5</fullName>
    </submittedName>
</protein>
<reference evidence="6 7" key="1">
    <citation type="submission" date="2023-07" db="EMBL/GenBank/DDBJ databases">
        <title>Sorghum-associated microbial communities from plants grown in Nebraska, USA.</title>
        <authorList>
            <person name="Schachtman D."/>
        </authorList>
    </citation>
    <scope>NUCLEOTIDE SEQUENCE [LARGE SCALE GENOMIC DNA]</scope>
    <source>
        <strain evidence="6 7">4249</strain>
    </source>
</reference>
<feature type="transmembrane region" description="Helical" evidence="5">
    <location>
        <begin position="321"/>
        <end position="338"/>
    </location>
</feature>
<evidence type="ECO:0000313" key="6">
    <source>
        <dbReference type="EMBL" id="MDR7148199.1"/>
    </source>
</evidence>
<dbReference type="Pfam" id="PF00939">
    <property type="entry name" value="Na_sulph_symp"/>
    <property type="match status" value="1"/>
</dbReference>
<dbReference type="PANTHER" id="PTHR10283">
    <property type="entry name" value="SOLUTE CARRIER FAMILY 13 MEMBER"/>
    <property type="match status" value="1"/>
</dbReference>
<comment type="caution">
    <text evidence="6">The sequence shown here is derived from an EMBL/GenBank/DDBJ whole genome shotgun (WGS) entry which is preliminary data.</text>
</comment>
<accession>A0ABU1WG22</accession>
<feature type="transmembrane region" description="Helical" evidence="5">
    <location>
        <begin position="438"/>
        <end position="463"/>
    </location>
</feature>
<keyword evidence="2 5" id="KW-0812">Transmembrane</keyword>
<feature type="transmembrane region" description="Helical" evidence="5">
    <location>
        <begin position="51"/>
        <end position="76"/>
    </location>
</feature>
<evidence type="ECO:0000313" key="7">
    <source>
        <dbReference type="Proteomes" id="UP001265700"/>
    </source>
</evidence>
<feature type="transmembrane region" description="Helical" evidence="5">
    <location>
        <begin position="350"/>
        <end position="371"/>
    </location>
</feature>
<feature type="transmembrane region" description="Helical" evidence="5">
    <location>
        <begin position="414"/>
        <end position="432"/>
    </location>
</feature>
<name>A0ABU1WG22_9BURK</name>
<evidence type="ECO:0000256" key="2">
    <source>
        <dbReference type="ARBA" id="ARBA00022692"/>
    </source>
</evidence>
<evidence type="ECO:0000256" key="3">
    <source>
        <dbReference type="ARBA" id="ARBA00022989"/>
    </source>
</evidence>
<dbReference type="PANTHER" id="PTHR10283:SF82">
    <property type="entry name" value="SOLUTE CARRIER FAMILY 13 MEMBER 2"/>
    <property type="match status" value="1"/>
</dbReference>